<dbReference type="EMBL" id="VMBB01000021">
    <property type="protein sequence ID" value="MDR8261582.1"/>
    <property type="molecule type" value="Genomic_DNA"/>
</dbReference>
<gene>
    <name evidence="1" type="ORF">FPK87_14085</name>
</gene>
<feature type="non-terminal residue" evidence="1">
    <location>
        <position position="413"/>
    </location>
</feature>
<name>A0ABD5DBX1_ACIBA</name>
<proteinExistence type="predicted"/>
<protein>
    <recommendedName>
        <fullName evidence="2">Phage portal protein</fullName>
    </recommendedName>
</protein>
<dbReference type="AlphaFoldDB" id="A0ABD5DBX1"/>
<evidence type="ECO:0008006" key="2">
    <source>
        <dbReference type="Google" id="ProtNLM"/>
    </source>
</evidence>
<evidence type="ECO:0000313" key="1">
    <source>
        <dbReference type="EMBL" id="MDR8261582.1"/>
    </source>
</evidence>
<comment type="caution">
    <text evidence="1">The sequence shown here is derived from an EMBL/GenBank/DDBJ whole genome shotgun (WGS) entry which is preliminary data.</text>
</comment>
<sequence>MGLFGGKRKTYVYSSASRMIEDEHIVNSNQSAVTEYLLQNNLQTTTTLKEMSIVDCMLQAAQNSLPTKWGKAYRNAQSGNYFYGLPKSSVLLRESKDLNEVLTRMMENIAQQSVSLVYGRVGEFNYFHMARQKLTTTYGWDFAKNELPTYSKQVGATVYLENFQLHYPPETLDDVVDDDYFAQWGYSAQAGRTQNRPQNLEAPHSLAIENPSAITPFVRVFYTYDQGGTTKNGSFDFGFDEYDTTQDMIMVCYAYAGNIKFFSGKFGTGEFPEVERVFQTGETMGKFYPRLYARLNNQNLADRSHRDTDAYQNSQNFWNCIDVNWSEWVNELHKNMEDTDSITQTFVACMVPANSKDPDCIEYLFKYFQRLYKTRDATRTKTDQESYLSRQTDLVCNNARDGLTIVIEDKVYT</sequence>
<accession>A0ABD5DBX1</accession>
<reference evidence="1" key="1">
    <citation type="submission" date="2019-07" db="EMBL/GenBank/DDBJ databases">
        <title>Biological characteristics of mucoid Acinetobacter baumannii from a general hospital in China.</title>
        <authorList>
            <person name="Hua X."/>
            <person name="Yu Y."/>
        </authorList>
    </citation>
    <scope>NUCLEOTIDE SEQUENCE [LARGE SCALE GENOMIC DNA]</scope>
    <source>
        <strain evidence="1">N41</strain>
    </source>
</reference>
<organism evidence="1">
    <name type="scientific">Acinetobacter baumannii</name>
    <dbReference type="NCBI Taxonomy" id="470"/>
    <lineage>
        <taxon>Bacteria</taxon>
        <taxon>Pseudomonadati</taxon>
        <taxon>Pseudomonadota</taxon>
        <taxon>Gammaproteobacteria</taxon>
        <taxon>Moraxellales</taxon>
        <taxon>Moraxellaceae</taxon>
        <taxon>Acinetobacter</taxon>
        <taxon>Acinetobacter calcoaceticus/baumannii complex</taxon>
    </lineage>
</organism>